<protein>
    <submittedName>
        <fullName evidence="2">Uncharacterized protein</fullName>
    </submittedName>
</protein>
<evidence type="ECO:0000256" key="1">
    <source>
        <dbReference type="SAM" id="MobiDB-lite"/>
    </source>
</evidence>
<evidence type="ECO:0000313" key="3">
    <source>
        <dbReference type="Proteomes" id="UP000006038"/>
    </source>
</evidence>
<dbReference type="EnsemblPlants" id="OB03G27320.1">
    <property type="protein sequence ID" value="OB03G27320.1"/>
    <property type="gene ID" value="OB03G27320"/>
</dbReference>
<dbReference type="Proteomes" id="UP000006038">
    <property type="component" value="Chromosome 3"/>
</dbReference>
<keyword evidence="3" id="KW-1185">Reference proteome</keyword>
<feature type="region of interest" description="Disordered" evidence="1">
    <location>
        <begin position="61"/>
        <end position="83"/>
    </location>
</feature>
<sequence length="83" mass="9235">MVAMAVAEAEAYVSPKRWARWPCSRSCRRWYTSSCASRRVSSPWRGGLSAKEDVTCITNPDSAGSHGLTHDRLFTKPTTKTTD</sequence>
<reference evidence="2" key="2">
    <citation type="submission" date="2013-04" db="UniProtKB">
        <authorList>
            <consortium name="EnsemblPlants"/>
        </authorList>
    </citation>
    <scope>IDENTIFICATION</scope>
</reference>
<evidence type="ECO:0000313" key="2">
    <source>
        <dbReference type="EnsemblPlants" id="OB03G27320.1"/>
    </source>
</evidence>
<dbReference type="HOGENOM" id="CLU_2546255_0_0_1"/>
<dbReference type="AlphaFoldDB" id="J3LNV6"/>
<organism evidence="2">
    <name type="scientific">Oryza brachyantha</name>
    <name type="common">malo sina</name>
    <dbReference type="NCBI Taxonomy" id="4533"/>
    <lineage>
        <taxon>Eukaryota</taxon>
        <taxon>Viridiplantae</taxon>
        <taxon>Streptophyta</taxon>
        <taxon>Embryophyta</taxon>
        <taxon>Tracheophyta</taxon>
        <taxon>Spermatophyta</taxon>
        <taxon>Magnoliopsida</taxon>
        <taxon>Liliopsida</taxon>
        <taxon>Poales</taxon>
        <taxon>Poaceae</taxon>
        <taxon>BOP clade</taxon>
        <taxon>Oryzoideae</taxon>
        <taxon>Oryzeae</taxon>
        <taxon>Oryzinae</taxon>
        <taxon>Oryza</taxon>
    </lineage>
</organism>
<name>J3LNV6_ORYBR</name>
<proteinExistence type="predicted"/>
<dbReference type="Gramene" id="OB03G27320.1">
    <property type="protein sequence ID" value="OB03G27320.1"/>
    <property type="gene ID" value="OB03G27320"/>
</dbReference>
<reference evidence="2" key="1">
    <citation type="journal article" date="2013" name="Nat. Commun.">
        <title>Whole-genome sequencing of Oryza brachyantha reveals mechanisms underlying Oryza genome evolution.</title>
        <authorList>
            <person name="Chen J."/>
            <person name="Huang Q."/>
            <person name="Gao D."/>
            <person name="Wang J."/>
            <person name="Lang Y."/>
            <person name="Liu T."/>
            <person name="Li B."/>
            <person name="Bai Z."/>
            <person name="Luis Goicoechea J."/>
            <person name="Liang C."/>
            <person name="Chen C."/>
            <person name="Zhang W."/>
            <person name="Sun S."/>
            <person name="Liao Y."/>
            <person name="Zhang X."/>
            <person name="Yang L."/>
            <person name="Song C."/>
            <person name="Wang M."/>
            <person name="Shi J."/>
            <person name="Liu G."/>
            <person name="Liu J."/>
            <person name="Zhou H."/>
            <person name="Zhou W."/>
            <person name="Yu Q."/>
            <person name="An N."/>
            <person name="Chen Y."/>
            <person name="Cai Q."/>
            <person name="Wang B."/>
            <person name="Liu B."/>
            <person name="Min J."/>
            <person name="Huang Y."/>
            <person name="Wu H."/>
            <person name="Li Z."/>
            <person name="Zhang Y."/>
            <person name="Yin Y."/>
            <person name="Song W."/>
            <person name="Jiang J."/>
            <person name="Jackson S.A."/>
            <person name="Wing R.A."/>
            <person name="Wang J."/>
            <person name="Chen M."/>
        </authorList>
    </citation>
    <scope>NUCLEOTIDE SEQUENCE [LARGE SCALE GENOMIC DNA]</scope>
    <source>
        <strain evidence="2">cv. IRGC 101232</strain>
    </source>
</reference>
<accession>J3LNV6</accession>